<dbReference type="PATRIC" id="fig|1217699.3.peg.2133"/>
<reference evidence="2 4" key="2">
    <citation type="submission" date="2023-07" db="EMBL/GenBank/DDBJ databases">
        <title>A novel proteolytic Acinetobacter species.</title>
        <authorList>
            <person name="Nemec A."/>
            <person name="Radolfova-Krizova L."/>
        </authorList>
    </citation>
    <scope>NUCLEOTIDE SEQUENCE [LARGE SCALE GENOMIC DNA]</scope>
    <source>
        <strain evidence="2 4">NIPH 1865</strain>
    </source>
</reference>
<dbReference type="EMBL" id="JAUMJH010000030">
    <property type="protein sequence ID" value="MDO3658008.1"/>
    <property type="molecule type" value="Genomic_DNA"/>
</dbReference>
<sequence length="57" mass="6361">MLTFQKIPALSIFLHKKAGHSVQALDGHTTEALTEKYASEHEILWNDVDVGIKLPFA</sequence>
<accession>R9B006</accession>
<dbReference type="AlphaFoldDB" id="R9B006"/>
<dbReference type="Proteomes" id="UP000016203">
    <property type="component" value="Unassembled WGS sequence"/>
</dbReference>
<reference evidence="1 3" key="1">
    <citation type="submission" date="2013-03" db="EMBL/GenBank/DDBJ databases">
        <title>The Genome Sequence of Acinetobacter sp. CIP 110321.</title>
        <authorList>
            <consortium name="The Broad Institute Genome Sequencing Platform"/>
            <consortium name="The Broad Institute Genome Sequencing Center for Infectious Disease"/>
            <person name="Cerqueira G."/>
            <person name="Feldgarden M."/>
            <person name="Courvalin P."/>
            <person name="Perichon B."/>
            <person name="Grillot-Courvalin C."/>
            <person name="Clermont D."/>
            <person name="Rocha E."/>
            <person name="Yoon E.-J."/>
            <person name="Nemec A."/>
            <person name="Walker B."/>
            <person name="Young S.K."/>
            <person name="Zeng Q."/>
            <person name="Gargeya S."/>
            <person name="Fitzgerald M."/>
            <person name="Haas B."/>
            <person name="Abouelleil A."/>
            <person name="Alvarado L."/>
            <person name="Arachchi H.M."/>
            <person name="Berlin A.M."/>
            <person name="Chapman S.B."/>
            <person name="Dewar J."/>
            <person name="Goldberg J."/>
            <person name="Griggs A."/>
            <person name="Gujja S."/>
            <person name="Hansen M."/>
            <person name="Howarth C."/>
            <person name="Imamovic A."/>
            <person name="Larimer J."/>
            <person name="McCowan C."/>
            <person name="Murphy C."/>
            <person name="Neiman D."/>
            <person name="Pearson M."/>
            <person name="Priest M."/>
            <person name="Roberts A."/>
            <person name="Saif S."/>
            <person name="Shea T."/>
            <person name="Sisk P."/>
            <person name="Sykes S."/>
            <person name="Wortman J."/>
            <person name="Nusbaum C."/>
            <person name="Birren B."/>
        </authorList>
    </citation>
    <scope>NUCLEOTIDE SEQUENCE [LARGE SCALE GENOMIC DNA]</scope>
    <source>
        <strain evidence="1 3">CIP 110321</strain>
    </source>
</reference>
<evidence type="ECO:0000313" key="1">
    <source>
        <dbReference type="EMBL" id="EOR07819.1"/>
    </source>
</evidence>
<evidence type="ECO:0000313" key="4">
    <source>
        <dbReference type="Proteomes" id="UP001168902"/>
    </source>
</evidence>
<keyword evidence="4" id="KW-1185">Reference proteome</keyword>
<dbReference type="EMBL" id="AQFL01000012">
    <property type="protein sequence ID" value="EOR07819.1"/>
    <property type="molecule type" value="Genomic_DNA"/>
</dbReference>
<comment type="caution">
    <text evidence="1">The sequence shown here is derived from an EMBL/GenBank/DDBJ whole genome shotgun (WGS) entry which is preliminary data.</text>
</comment>
<dbReference type="RefSeq" id="WP_016163858.1">
    <property type="nucleotide sequence ID" value="NZ_JAKZGC010000005.1"/>
</dbReference>
<name>R9B006_9GAMM</name>
<evidence type="ECO:0000313" key="2">
    <source>
        <dbReference type="EMBL" id="MDO3658008.1"/>
    </source>
</evidence>
<proteinExistence type="predicted"/>
<gene>
    <name evidence="1" type="ORF">F896_02192</name>
    <name evidence="2" type="ORF">Q3V53_12550</name>
</gene>
<protein>
    <submittedName>
        <fullName evidence="1">Uncharacterized protein</fullName>
    </submittedName>
</protein>
<organism evidence="1 3">
    <name type="scientific">Acinetobacter genomosp. 15BJ</name>
    <dbReference type="NCBI Taxonomy" id="106651"/>
    <lineage>
        <taxon>Bacteria</taxon>
        <taxon>Pseudomonadati</taxon>
        <taxon>Pseudomonadota</taxon>
        <taxon>Gammaproteobacteria</taxon>
        <taxon>Moraxellales</taxon>
        <taxon>Moraxellaceae</taxon>
        <taxon>Acinetobacter</taxon>
    </lineage>
</organism>
<dbReference type="OrthoDB" id="8781634at2"/>
<evidence type="ECO:0000313" key="3">
    <source>
        <dbReference type="Proteomes" id="UP000016203"/>
    </source>
</evidence>
<dbReference type="Proteomes" id="UP001168902">
    <property type="component" value="Unassembled WGS sequence"/>
</dbReference>
<dbReference type="HOGENOM" id="CLU_2986087_0_0_6"/>